<organism evidence="7 8">
    <name type="scientific">Gloeothece citriformis (strain PCC 7424)</name>
    <name type="common">Cyanothece sp. (strain PCC 7424)</name>
    <dbReference type="NCBI Taxonomy" id="65393"/>
    <lineage>
        <taxon>Bacteria</taxon>
        <taxon>Bacillati</taxon>
        <taxon>Cyanobacteriota</taxon>
        <taxon>Cyanophyceae</taxon>
        <taxon>Oscillatoriophycideae</taxon>
        <taxon>Chroococcales</taxon>
        <taxon>Aphanothecaceae</taxon>
        <taxon>Gloeothece</taxon>
        <taxon>Gloeothece citriformis</taxon>
    </lineage>
</organism>
<comment type="subcellular location">
    <subcellularLocation>
        <location evidence="1">Membrane</location>
        <topology evidence="1">Multi-pass membrane protein</topology>
    </subcellularLocation>
</comment>
<evidence type="ECO:0000256" key="3">
    <source>
        <dbReference type="ARBA" id="ARBA00022692"/>
    </source>
</evidence>
<dbReference type="GO" id="GO:0055085">
    <property type="term" value="P:transmembrane transport"/>
    <property type="evidence" value="ECO:0007669"/>
    <property type="project" value="TreeGrafter"/>
</dbReference>
<proteinExistence type="inferred from homology"/>
<evidence type="ECO:0000313" key="8">
    <source>
        <dbReference type="Proteomes" id="UP000002384"/>
    </source>
</evidence>
<feature type="transmembrane region" description="Helical" evidence="6">
    <location>
        <begin position="258"/>
        <end position="283"/>
    </location>
</feature>
<sequence>MKLSKLIGLVALILSIYILWKIRQVVLLAFTAVVLATVINRIVVFLMPKLKVKRGFSIIITFVLLLVVLGLFSLIVFPPFIEQFRELINQVPQGIEQLDQFRQILPEPFQQTLSDTINQLVRPIRLIESRLFGNFFALFSSTFTIIVSTLLVLVLIIMLLSNPKQYRQAFILLFPASFRPRADEVLTQCEDSLAGWFIGIIFNMTVITILSGFGLWILGVPLPLANALLAGLLTFIPNVGPTLSVIPPMAIALLDAPWKALAVLGLYILIQQIESNILTPIVMQKQVSLLPAVTLIAQVAFATFFGFLGLFLALPLTIIAQVLLKELLIRDVLNHA</sequence>
<gene>
    <name evidence="7" type="ordered locus">PCC7424_1078</name>
</gene>
<protein>
    <recommendedName>
        <fullName evidence="9">Permease</fullName>
    </recommendedName>
</protein>
<dbReference type="Pfam" id="PF01594">
    <property type="entry name" value="AI-2E_transport"/>
    <property type="match status" value="1"/>
</dbReference>
<keyword evidence="5 6" id="KW-0472">Membrane</keyword>
<evidence type="ECO:0000313" key="7">
    <source>
        <dbReference type="EMBL" id="ACK69531.1"/>
    </source>
</evidence>
<dbReference type="RefSeq" id="WP_012598477.1">
    <property type="nucleotide sequence ID" value="NC_011729.1"/>
</dbReference>
<feature type="transmembrane region" description="Helical" evidence="6">
    <location>
        <begin position="224"/>
        <end position="246"/>
    </location>
</feature>
<dbReference type="HOGENOM" id="CLU_031275_1_1_3"/>
<evidence type="ECO:0008006" key="9">
    <source>
        <dbReference type="Google" id="ProtNLM"/>
    </source>
</evidence>
<evidence type="ECO:0000256" key="1">
    <source>
        <dbReference type="ARBA" id="ARBA00004141"/>
    </source>
</evidence>
<dbReference type="GO" id="GO:0016020">
    <property type="term" value="C:membrane"/>
    <property type="evidence" value="ECO:0007669"/>
    <property type="project" value="UniProtKB-SubCell"/>
</dbReference>
<name>B7KJT2_GLOC7</name>
<dbReference type="KEGG" id="cyc:PCC7424_1078"/>
<feature type="transmembrane region" description="Helical" evidence="6">
    <location>
        <begin position="58"/>
        <end position="81"/>
    </location>
</feature>
<dbReference type="InterPro" id="IPR002549">
    <property type="entry name" value="AI-2E-like"/>
</dbReference>
<dbReference type="PANTHER" id="PTHR21716">
    <property type="entry name" value="TRANSMEMBRANE PROTEIN"/>
    <property type="match status" value="1"/>
</dbReference>
<reference evidence="8" key="1">
    <citation type="journal article" date="2011" name="MBio">
        <title>Novel metabolic attributes of the genus Cyanothece, comprising a group of unicellular nitrogen-fixing Cyanobacteria.</title>
        <authorList>
            <person name="Bandyopadhyay A."/>
            <person name="Elvitigala T."/>
            <person name="Welsh E."/>
            <person name="Stockel J."/>
            <person name="Liberton M."/>
            <person name="Min H."/>
            <person name="Sherman L.A."/>
            <person name="Pakrasi H.B."/>
        </authorList>
    </citation>
    <scope>NUCLEOTIDE SEQUENCE [LARGE SCALE GENOMIC DNA]</scope>
    <source>
        <strain evidence="8">PCC 7424</strain>
    </source>
</reference>
<keyword evidence="8" id="KW-1185">Reference proteome</keyword>
<evidence type="ECO:0000256" key="2">
    <source>
        <dbReference type="ARBA" id="ARBA00009773"/>
    </source>
</evidence>
<feature type="transmembrane region" description="Helical" evidence="6">
    <location>
        <begin position="295"/>
        <end position="324"/>
    </location>
</feature>
<evidence type="ECO:0000256" key="6">
    <source>
        <dbReference type="SAM" id="Phobius"/>
    </source>
</evidence>
<keyword evidence="3 6" id="KW-0812">Transmembrane</keyword>
<feature type="transmembrane region" description="Helical" evidence="6">
    <location>
        <begin position="135"/>
        <end position="160"/>
    </location>
</feature>
<dbReference type="PANTHER" id="PTHR21716:SF62">
    <property type="entry name" value="TRANSPORT PROTEIN YDBI-RELATED"/>
    <property type="match status" value="1"/>
</dbReference>
<keyword evidence="4 6" id="KW-1133">Transmembrane helix</keyword>
<dbReference type="OrthoDB" id="506451at2"/>
<dbReference type="eggNOG" id="COG0628">
    <property type="taxonomic scope" value="Bacteria"/>
</dbReference>
<feature type="transmembrane region" description="Helical" evidence="6">
    <location>
        <begin position="5"/>
        <end position="20"/>
    </location>
</feature>
<comment type="similarity">
    <text evidence="2">Belongs to the autoinducer-2 exporter (AI-2E) (TC 2.A.86) family.</text>
</comment>
<dbReference type="EMBL" id="CP001291">
    <property type="protein sequence ID" value="ACK69531.1"/>
    <property type="molecule type" value="Genomic_DNA"/>
</dbReference>
<feature type="transmembrane region" description="Helical" evidence="6">
    <location>
        <begin position="193"/>
        <end position="218"/>
    </location>
</feature>
<accession>B7KJT2</accession>
<evidence type="ECO:0000256" key="5">
    <source>
        <dbReference type="ARBA" id="ARBA00023136"/>
    </source>
</evidence>
<dbReference type="AlphaFoldDB" id="B7KJT2"/>
<feature type="transmembrane region" description="Helical" evidence="6">
    <location>
        <begin position="26"/>
        <end position="46"/>
    </location>
</feature>
<evidence type="ECO:0000256" key="4">
    <source>
        <dbReference type="ARBA" id="ARBA00022989"/>
    </source>
</evidence>
<dbReference type="Proteomes" id="UP000002384">
    <property type="component" value="Chromosome"/>
</dbReference>